<reference evidence="1 2" key="2">
    <citation type="journal article" date="2017" name="Front. Plant Sci.">
        <title>Gene Classification and Mining of Molecular Markers Useful in Red Clover (Trifolium pratense) Breeding.</title>
        <authorList>
            <person name="Istvanek J."/>
            <person name="Dluhosova J."/>
            <person name="Dluhos P."/>
            <person name="Patkova L."/>
            <person name="Nedelnik J."/>
            <person name="Repkova J."/>
        </authorList>
    </citation>
    <scope>NUCLEOTIDE SEQUENCE [LARGE SCALE GENOMIC DNA]</scope>
    <source>
        <strain evidence="2">cv. Tatra</strain>
        <tissue evidence="1">Young leaves</tissue>
    </source>
</reference>
<proteinExistence type="predicted"/>
<dbReference type="AlphaFoldDB" id="A0A2K3N8K4"/>
<evidence type="ECO:0000313" key="2">
    <source>
        <dbReference type="Proteomes" id="UP000236291"/>
    </source>
</evidence>
<comment type="caution">
    <text evidence="1">The sequence shown here is derived from an EMBL/GenBank/DDBJ whole genome shotgun (WGS) entry which is preliminary data.</text>
</comment>
<accession>A0A2K3N8K4</accession>
<dbReference type="EMBL" id="ASHM01017655">
    <property type="protein sequence ID" value="PNX99340.1"/>
    <property type="molecule type" value="Genomic_DNA"/>
</dbReference>
<sequence length="169" mass="19396">MSGVNHSIGDGLVVFVIAVKGTWKKIHGRNLTFFLTTTSSGDLFEKPAKHGIIVRNFHFFFRLILSLTHRPSIFTYLRYRLTGKGKTTDITLSASSTLKKNVETSVSQHQLKRVHAKTLKPLLKERNKFFQLLFHLKFRVDLTHVIGWKRIGEDNQSSPLPSQLPKQER</sequence>
<organism evidence="1 2">
    <name type="scientific">Trifolium pratense</name>
    <name type="common">Red clover</name>
    <dbReference type="NCBI Taxonomy" id="57577"/>
    <lineage>
        <taxon>Eukaryota</taxon>
        <taxon>Viridiplantae</taxon>
        <taxon>Streptophyta</taxon>
        <taxon>Embryophyta</taxon>
        <taxon>Tracheophyta</taxon>
        <taxon>Spermatophyta</taxon>
        <taxon>Magnoliopsida</taxon>
        <taxon>eudicotyledons</taxon>
        <taxon>Gunneridae</taxon>
        <taxon>Pentapetalae</taxon>
        <taxon>rosids</taxon>
        <taxon>fabids</taxon>
        <taxon>Fabales</taxon>
        <taxon>Fabaceae</taxon>
        <taxon>Papilionoideae</taxon>
        <taxon>50 kb inversion clade</taxon>
        <taxon>NPAAA clade</taxon>
        <taxon>Hologalegina</taxon>
        <taxon>IRL clade</taxon>
        <taxon>Trifolieae</taxon>
        <taxon>Trifolium</taxon>
    </lineage>
</organism>
<gene>
    <name evidence="1" type="ORF">L195_g022605</name>
</gene>
<evidence type="ECO:0000313" key="1">
    <source>
        <dbReference type="EMBL" id="PNX99340.1"/>
    </source>
</evidence>
<reference evidence="1 2" key="1">
    <citation type="journal article" date="2014" name="Am. J. Bot.">
        <title>Genome assembly and annotation for red clover (Trifolium pratense; Fabaceae).</title>
        <authorList>
            <person name="Istvanek J."/>
            <person name="Jaros M."/>
            <person name="Krenek A."/>
            <person name="Repkova J."/>
        </authorList>
    </citation>
    <scope>NUCLEOTIDE SEQUENCE [LARGE SCALE GENOMIC DNA]</scope>
    <source>
        <strain evidence="2">cv. Tatra</strain>
        <tissue evidence="1">Young leaves</tissue>
    </source>
</reference>
<protein>
    <submittedName>
        <fullName evidence="1">Uncharacterized protein</fullName>
    </submittedName>
</protein>
<dbReference type="Proteomes" id="UP000236291">
    <property type="component" value="Unassembled WGS sequence"/>
</dbReference>
<name>A0A2K3N8K4_TRIPR</name>